<dbReference type="InterPro" id="IPR045063">
    <property type="entry name" value="Dynamin_N"/>
</dbReference>
<evidence type="ECO:0000313" key="4">
    <source>
        <dbReference type="Proteomes" id="UP000030848"/>
    </source>
</evidence>
<sequence>MKATPWLDVLDEAIRSCAVHDRTDLGRLLRARRAELAGPKIRVVVLGGSGQGKSQLLNGLLGSTVCAVGDDLTTTVPTVVEYAPSPVARLVPGDPAPLLEPVLRDSLLLEASGHDTPALTSAEREPVPVESASAEGNRRNGIARVEIGLPRKLLESGLTLIDTPPCGTDGDHHGDHARAALSTVSQADAVLLASDATRSFSPAELDIVERALTVCPTVAVVLTKTDLVPGWQRVVAHNRARLERRGLPVTVFPVSSALRLLAARTNDTGLNDESGFPALISYLHHELMGNADVLRRRCAGALTRLTVDTLVEPLRERLNDLKQGGDGGLVARYRRLTSRLEQLQRESARWQTMLSDEVADLTADLDYDLRDRTRRILREADEYFEVADPAKDWPEFEEWLRENLRAAAEANSGWLLDRFEWITRKLANAISPRRDDVFAPDSVLSDPPAGELDKLGAPNVERFTIGQKLFVGMRGSYSGLLMFGLATTLAGMSLINPISIGAGVAFGAKSVLDERSTRLKRRQAAAKTAAQRYVDDFFLAYGKESKDTVRLIHRELRDRCTAVAHELRTEISDAAQRVKQAIEAEAAERNTAVRKVATRVEELELLRRRADALAPQPVPRGLTA</sequence>
<feature type="region of interest" description="Disordered" evidence="1">
    <location>
        <begin position="115"/>
        <end position="135"/>
    </location>
</feature>
<gene>
    <name evidence="3" type="ORF">MINT15_13020</name>
</gene>
<feature type="domain" description="Dynamin N-terminal" evidence="2">
    <location>
        <begin position="43"/>
        <end position="213"/>
    </location>
</feature>
<dbReference type="PANTHER" id="PTHR43681:SF1">
    <property type="entry name" value="SARCALUMENIN"/>
    <property type="match status" value="1"/>
</dbReference>
<dbReference type="Pfam" id="PF00350">
    <property type="entry name" value="Dynamin_N"/>
    <property type="match status" value="1"/>
</dbReference>
<comment type="caution">
    <text evidence="3">The sequence shown here is derived from an EMBL/GenBank/DDBJ whole genome shotgun (WGS) entry which is preliminary data.</text>
</comment>
<dbReference type="Gene3D" id="3.40.50.300">
    <property type="entry name" value="P-loop containing nucleotide triphosphate hydrolases"/>
    <property type="match status" value="1"/>
</dbReference>
<name>A0A837DA73_9PSEU</name>
<dbReference type="InterPro" id="IPR051943">
    <property type="entry name" value="TRAFAC_Dynamin-like_GTPase"/>
</dbReference>
<evidence type="ECO:0000256" key="1">
    <source>
        <dbReference type="SAM" id="MobiDB-lite"/>
    </source>
</evidence>
<protein>
    <submittedName>
        <fullName evidence="3">GTP-binding protein</fullName>
    </submittedName>
</protein>
<dbReference type="AlphaFoldDB" id="A0A837DA73"/>
<dbReference type="RefSeq" id="WP_037309247.1">
    <property type="nucleotide sequence ID" value="NZ_CALJZO010000088.1"/>
</dbReference>
<accession>A0A837DA73</accession>
<dbReference type="Proteomes" id="UP000030848">
    <property type="component" value="Unassembled WGS sequence"/>
</dbReference>
<organism evidence="3 4">
    <name type="scientific">Saccharomonospora viridis</name>
    <dbReference type="NCBI Taxonomy" id="1852"/>
    <lineage>
        <taxon>Bacteria</taxon>
        <taxon>Bacillati</taxon>
        <taxon>Actinomycetota</taxon>
        <taxon>Actinomycetes</taxon>
        <taxon>Pseudonocardiales</taxon>
        <taxon>Pseudonocardiaceae</taxon>
        <taxon>Saccharomonospora</taxon>
    </lineage>
</organism>
<dbReference type="InterPro" id="IPR027417">
    <property type="entry name" value="P-loop_NTPase"/>
</dbReference>
<proteinExistence type="predicted"/>
<evidence type="ECO:0000259" key="2">
    <source>
        <dbReference type="Pfam" id="PF00350"/>
    </source>
</evidence>
<dbReference type="SUPFAM" id="SSF52540">
    <property type="entry name" value="P-loop containing nucleoside triphosphate hydrolases"/>
    <property type="match status" value="1"/>
</dbReference>
<dbReference type="PANTHER" id="PTHR43681">
    <property type="entry name" value="TRANSMEMBRANE GTPASE FZO"/>
    <property type="match status" value="1"/>
</dbReference>
<reference evidence="3 4" key="1">
    <citation type="submission" date="2014-10" db="EMBL/GenBank/DDBJ databases">
        <title>Genome sequence of Micropolyspora internatus JCM3315.</title>
        <authorList>
            <person name="Shin S.-K."/>
            <person name="Yi H."/>
        </authorList>
    </citation>
    <scope>NUCLEOTIDE SEQUENCE [LARGE SCALE GENOMIC DNA]</scope>
    <source>
        <strain evidence="3 4">JCM 3315</strain>
    </source>
</reference>
<evidence type="ECO:0000313" key="3">
    <source>
        <dbReference type="EMBL" id="KHF44420.1"/>
    </source>
</evidence>
<dbReference type="EMBL" id="JRZE01000003">
    <property type="protein sequence ID" value="KHF44420.1"/>
    <property type="molecule type" value="Genomic_DNA"/>
</dbReference>
<dbReference type="OrthoDB" id="3798616at2"/>